<evidence type="ECO:0000256" key="1">
    <source>
        <dbReference type="SAM" id="MobiDB-lite"/>
    </source>
</evidence>
<gene>
    <name evidence="2" type="ORF">QWZ03_00640</name>
</gene>
<proteinExistence type="predicted"/>
<name>A0ABT8AZT3_9NEIS</name>
<keyword evidence="3" id="KW-1185">Reference proteome</keyword>
<reference evidence="2" key="1">
    <citation type="journal article" date="2014" name="Int. J. Syst. Evol. Microbiol.">
        <title>Complete genome of a new Firmicutes species belonging to the dominant human colonic microbiota ('Ruminococcus bicirculans') reveals two chromosomes and a selective capacity to utilize plant glucans.</title>
        <authorList>
            <consortium name="NISC Comparative Sequencing Program"/>
            <person name="Wegmann U."/>
            <person name="Louis P."/>
            <person name="Goesmann A."/>
            <person name="Henrissat B."/>
            <person name="Duncan S.H."/>
            <person name="Flint H.J."/>
        </authorList>
    </citation>
    <scope>NUCLEOTIDE SEQUENCE</scope>
    <source>
        <strain evidence="2">CECT 7703</strain>
    </source>
</reference>
<reference evidence="2" key="2">
    <citation type="submission" date="2023-06" db="EMBL/GenBank/DDBJ databases">
        <authorList>
            <person name="Lucena T."/>
            <person name="Sun Q."/>
        </authorList>
    </citation>
    <scope>NUCLEOTIDE SEQUENCE</scope>
    <source>
        <strain evidence="2">CECT 7703</strain>
    </source>
</reference>
<dbReference type="Proteomes" id="UP001180081">
    <property type="component" value="Unassembled WGS sequence"/>
</dbReference>
<comment type="caution">
    <text evidence="2">The sequence shown here is derived from an EMBL/GenBank/DDBJ whole genome shotgun (WGS) entry which is preliminary data.</text>
</comment>
<dbReference type="RefSeq" id="WP_290330958.1">
    <property type="nucleotide sequence ID" value="NZ_JAUFPU010000001.1"/>
</dbReference>
<dbReference type="EMBL" id="JAUFPU010000001">
    <property type="protein sequence ID" value="MDN3575280.1"/>
    <property type="molecule type" value="Genomic_DNA"/>
</dbReference>
<organism evidence="2 3">
    <name type="scientific">Chitinimonas viridis</name>
    <dbReference type="NCBI Taxonomy" id="664880"/>
    <lineage>
        <taxon>Bacteria</taxon>
        <taxon>Pseudomonadati</taxon>
        <taxon>Pseudomonadota</taxon>
        <taxon>Betaproteobacteria</taxon>
        <taxon>Neisseriales</taxon>
        <taxon>Chitinibacteraceae</taxon>
        <taxon>Chitinimonas</taxon>
    </lineage>
</organism>
<evidence type="ECO:0000313" key="2">
    <source>
        <dbReference type="EMBL" id="MDN3575280.1"/>
    </source>
</evidence>
<feature type="compositionally biased region" description="Polar residues" evidence="1">
    <location>
        <begin position="41"/>
        <end position="55"/>
    </location>
</feature>
<accession>A0ABT8AZT3</accession>
<evidence type="ECO:0000313" key="3">
    <source>
        <dbReference type="Proteomes" id="UP001180081"/>
    </source>
</evidence>
<feature type="region of interest" description="Disordered" evidence="1">
    <location>
        <begin position="27"/>
        <end position="68"/>
    </location>
</feature>
<sequence length="79" mass="8955">MELQLPRQRNTKRPLHLSRLVPHSAMLTLPPRPLNRRHNKTASTSSQGHKANQGQAHHREAVEDGVEGVAEHFLQLDAR</sequence>
<protein>
    <submittedName>
        <fullName evidence="2">Uncharacterized protein</fullName>
    </submittedName>
</protein>